<reference evidence="2" key="1">
    <citation type="journal article" date="2023" name="Mol. Phylogenet. Evol.">
        <title>Genome-scale phylogeny and comparative genomics of the fungal order Sordariales.</title>
        <authorList>
            <person name="Hensen N."/>
            <person name="Bonometti L."/>
            <person name="Westerberg I."/>
            <person name="Brannstrom I.O."/>
            <person name="Guillou S."/>
            <person name="Cros-Aarteil S."/>
            <person name="Calhoun S."/>
            <person name="Haridas S."/>
            <person name="Kuo A."/>
            <person name="Mondo S."/>
            <person name="Pangilinan J."/>
            <person name="Riley R."/>
            <person name="LaButti K."/>
            <person name="Andreopoulos B."/>
            <person name="Lipzen A."/>
            <person name="Chen C."/>
            <person name="Yan M."/>
            <person name="Daum C."/>
            <person name="Ng V."/>
            <person name="Clum A."/>
            <person name="Steindorff A."/>
            <person name="Ohm R.A."/>
            <person name="Martin F."/>
            <person name="Silar P."/>
            <person name="Natvig D.O."/>
            <person name="Lalanne C."/>
            <person name="Gautier V."/>
            <person name="Ament-Velasquez S.L."/>
            <person name="Kruys A."/>
            <person name="Hutchinson M.I."/>
            <person name="Powell A.J."/>
            <person name="Barry K."/>
            <person name="Miller A.N."/>
            <person name="Grigoriev I.V."/>
            <person name="Debuchy R."/>
            <person name="Gladieux P."/>
            <person name="Hiltunen Thoren M."/>
            <person name="Johannesson H."/>
        </authorList>
    </citation>
    <scope>NUCLEOTIDE SEQUENCE</scope>
    <source>
        <strain evidence="2">PSN324</strain>
    </source>
</reference>
<accession>A0AAV9HH70</accession>
<evidence type="ECO:0000313" key="2">
    <source>
        <dbReference type="EMBL" id="KAK4459354.1"/>
    </source>
</evidence>
<evidence type="ECO:0000256" key="1">
    <source>
        <dbReference type="SAM" id="SignalP"/>
    </source>
</evidence>
<feature type="signal peptide" evidence="1">
    <location>
        <begin position="1"/>
        <end position="16"/>
    </location>
</feature>
<gene>
    <name evidence="2" type="ORF">QBC42DRAFT_274647</name>
</gene>
<keyword evidence="1" id="KW-0732">Signal</keyword>
<evidence type="ECO:0000313" key="3">
    <source>
        <dbReference type="Proteomes" id="UP001321749"/>
    </source>
</evidence>
<dbReference type="Proteomes" id="UP001321749">
    <property type="component" value="Unassembled WGS sequence"/>
</dbReference>
<organism evidence="2 3">
    <name type="scientific">Cladorrhinum samala</name>
    <dbReference type="NCBI Taxonomy" id="585594"/>
    <lineage>
        <taxon>Eukaryota</taxon>
        <taxon>Fungi</taxon>
        <taxon>Dikarya</taxon>
        <taxon>Ascomycota</taxon>
        <taxon>Pezizomycotina</taxon>
        <taxon>Sordariomycetes</taxon>
        <taxon>Sordariomycetidae</taxon>
        <taxon>Sordariales</taxon>
        <taxon>Podosporaceae</taxon>
        <taxon>Cladorrhinum</taxon>
    </lineage>
</organism>
<keyword evidence="3" id="KW-1185">Reference proteome</keyword>
<dbReference type="PANTHER" id="PTHR39599">
    <property type="entry name" value="GPI-ANCHORED PROTEIN (EUROFUNG)-RELATED-RELATED"/>
    <property type="match status" value="1"/>
</dbReference>
<dbReference type="PANTHER" id="PTHR39599:SF1">
    <property type="entry name" value="GPI-ANCHORED PROTEIN (EUROFUNG)"/>
    <property type="match status" value="1"/>
</dbReference>
<reference evidence="2" key="2">
    <citation type="submission" date="2023-06" db="EMBL/GenBank/DDBJ databases">
        <authorList>
            <consortium name="Lawrence Berkeley National Laboratory"/>
            <person name="Mondo S.J."/>
            <person name="Hensen N."/>
            <person name="Bonometti L."/>
            <person name="Westerberg I."/>
            <person name="Brannstrom I.O."/>
            <person name="Guillou S."/>
            <person name="Cros-Aarteil S."/>
            <person name="Calhoun S."/>
            <person name="Haridas S."/>
            <person name="Kuo A."/>
            <person name="Pangilinan J."/>
            <person name="Riley R."/>
            <person name="Labutti K."/>
            <person name="Andreopoulos B."/>
            <person name="Lipzen A."/>
            <person name="Chen C."/>
            <person name="Yanf M."/>
            <person name="Daum C."/>
            <person name="Ng V."/>
            <person name="Clum A."/>
            <person name="Steindorff A."/>
            <person name="Ohm R."/>
            <person name="Martin F."/>
            <person name="Silar P."/>
            <person name="Natvig D."/>
            <person name="Lalanne C."/>
            <person name="Gautier V."/>
            <person name="Ament-Velasquez S.L."/>
            <person name="Kruys A."/>
            <person name="Hutchinson M.I."/>
            <person name="Powell A.J."/>
            <person name="Barry K."/>
            <person name="Miller A.N."/>
            <person name="Grigoriev I.V."/>
            <person name="Debuchy R."/>
            <person name="Gladieux P."/>
            <person name="Thoren M.H."/>
            <person name="Johannesson H."/>
        </authorList>
    </citation>
    <scope>NUCLEOTIDE SEQUENCE</scope>
    <source>
        <strain evidence="2">PSN324</strain>
    </source>
</reference>
<dbReference type="AlphaFoldDB" id="A0AAV9HH70"/>
<feature type="chain" id="PRO_5043597429" evidence="1">
    <location>
        <begin position="17"/>
        <end position="240"/>
    </location>
</feature>
<sequence>MNTILLVIATASTVCASLQPFQPVQTAAAIAKRQGCIANFYSCANQGAIFNGVCCQNGQTCGLDVNNSPACCPAGAVCTGTAPSNFVTPGPQQTTAASYVQNPYFSFPFIATYFADQDDCSAAVRQCSANNAACTSQLQGLAVGAGGYQVTIAVPGGGGTTITGVGGVTYAAASATSICSSLSSAACRGLQPTMCSLRATATAGFIFGSGNAAPRPRTANLGPVAAVAAGVALLNLLHGF</sequence>
<comment type="caution">
    <text evidence="2">The sequence shown here is derived from an EMBL/GenBank/DDBJ whole genome shotgun (WGS) entry which is preliminary data.</text>
</comment>
<proteinExistence type="predicted"/>
<dbReference type="EMBL" id="MU865039">
    <property type="protein sequence ID" value="KAK4459354.1"/>
    <property type="molecule type" value="Genomic_DNA"/>
</dbReference>
<protein>
    <submittedName>
        <fullName evidence="2">Uncharacterized protein</fullName>
    </submittedName>
</protein>
<name>A0AAV9HH70_9PEZI</name>